<keyword evidence="2" id="KW-1185">Reference proteome</keyword>
<dbReference type="PROSITE" id="PS51257">
    <property type="entry name" value="PROKAR_LIPOPROTEIN"/>
    <property type="match status" value="1"/>
</dbReference>
<keyword evidence="1" id="KW-1133">Transmembrane helix</keyword>
<dbReference type="WBParaSite" id="jg8434.2">
    <property type="protein sequence ID" value="jg8434.2"/>
    <property type="gene ID" value="jg8434"/>
</dbReference>
<evidence type="ECO:0000256" key="1">
    <source>
        <dbReference type="SAM" id="Phobius"/>
    </source>
</evidence>
<sequence length="159" mass="18199">MWKCPLSSFELFFCFVVSTCYYATAFLSGCYTTYKFSSAPTNSIDYKWASGWIVDSPYISGWQTDTSDGEWKLFRNSVSKTTLVLLLHSAWISCVFVVVTMEHWAPFSSQLNNSYREGQLYLYKSIQILNICTHMQSNRIRLLGIPVVSPILCYANCVV</sequence>
<accession>A0A915ESC6</accession>
<evidence type="ECO:0000313" key="2">
    <source>
        <dbReference type="Proteomes" id="UP000887574"/>
    </source>
</evidence>
<proteinExistence type="predicted"/>
<name>A0A915ESC6_9BILA</name>
<evidence type="ECO:0000313" key="3">
    <source>
        <dbReference type="WBParaSite" id="jg8434.2"/>
    </source>
</evidence>
<dbReference type="AlphaFoldDB" id="A0A915ESC6"/>
<reference evidence="3" key="1">
    <citation type="submission" date="2022-11" db="UniProtKB">
        <authorList>
            <consortium name="WormBaseParasite"/>
        </authorList>
    </citation>
    <scope>IDENTIFICATION</scope>
</reference>
<dbReference type="Proteomes" id="UP000887574">
    <property type="component" value="Unplaced"/>
</dbReference>
<organism evidence="2 3">
    <name type="scientific">Ditylenchus dipsaci</name>
    <dbReference type="NCBI Taxonomy" id="166011"/>
    <lineage>
        <taxon>Eukaryota</taxon>
        <taxon>Metazoa</taxon>
        <taxon>Ecdysozoa</taxon>
        <taxon>Nematoda</taxon>
        <taxon>Chromadorea</taxon>
        <taxon>Rhabditida</taxon>
        <taxon>Tylenchina</taxon>
        <taxon>Tylenchomorpha</taxon>
        <taxon>Sphaerularioidea</taxon>
        <taxon>Anguinidae</taxon>
        <taxon>Anguininae</taxon>
        <taxon>Ditylenchus</taxon>
    </lineage>
</organism>
<keyword evidence="1" id="KW-0812">Transmembrane</keyword>
<feature type="transmembrane region" description="Helical" evidence="1">
    <location>
        <begin position="83"/>
        <end position="101"/>
    </location>
</feature>
<feature type="transmembrane region" description="Helical" evidence="1">
    <location>
        <begin position="12"/>
        <end position="34"/>
    </location>
</feature>
<protein>
    <submittedName>
        <fullName evidence="3">Ig-like domain-containing protein</fullName>
    </submittedName>
</protein>
<keyword evidence="1" id="KW-0472">Membrane</keyword>